<dbReference type="KEGG" id="plm:Plim_1020"/>
<dbReference type="EMBL" id="CP001744">
    <property type="protein sequence ID" value="ADG66863.1"/>
    <property type="molecule type" value="Genomic_DNA"/>
</dbReference>
<dbReference type="HOGENOM" id="CLU_2701606_0_0_0"/>
<sequence>MEAAFMIRTADPKVLHSGSLNRCVGMYLATEDVAGGGARKMVRTADPTMLKPFPSERRRPLVLEKLICSDLTF</sequence>
<keyword evidence="2" id="KW-1185">Reference proteome</keyword>
<evidence type="ECO:0000313" key="1">
    <source>
        <dbReference type="EMBL" id="ADG66863.1"/>
    </source>
</evidence>
<dbReference type="STRING" id="521674.Plim_1020"/>
<evidence type="ECO:0000313" key="2">
    <source>
        <dbReference type="Proteomes" id="UP000002220"/>
    </source>
</evidence>
<accession>D5ST95</accession>
<protein>
    <submittedName>
        <fullName evidence="1">Uncharacterized protein</fullName>
    </submittedName>
</protein>
<dbReference type="Proteomes" id="UP000002220">
    <property type="component" value="Chromosome"/>
</dbReference>
<gene>
    <name evidence="1" type="ordered locus">Plim_1020</name>
</gene>
<proteinExistence type="predicted"/>
<name>D5ST95_PLAL2</name>
<organism evidence="1 2">
    <name type="scientific">Planctopirus limnophila (strain ATCC 43296 / DSM 3776 / IFAM 1008 / Mu 290)</name>
    <name type="common">Planctomyces limnophilus</name>
    <dbReference type="NCBI Taxonomy" id="521674"/>
    <lineage>
        <taxon>Bacteria</taxon>
        <taxon>Pseudomonadati</taxon>
        <taxon>Planctomycetota</taxon>
        <taxon>Planctomycetia</taxon>
        <taxon>Planctomycetales</taxon>
        <taxon>Planctomycetaceae</taxon>
        <taxon>Planctopirus</taxon>
    </lineage>
</organism>
<reference evidence="1 2" key="1">
    <citation type="journal article" date="2010" name="Stand. Genomic Sci.">
        <title>Complete genome sequence of Planctomyces limnophilus type strain (Mu 290).</title>
        <authorList>
            <person name="Labutti K."/>
            <person name="Sikorski J."/>
            <person name="Schneider S."/>
            <person name="Nolan M."/>
            <person name="Lucas S."/>
            <person name="Glavina Del Rio T."/>
            <person name="Tice H."/>
            <person name="Cheng J.F."/>
            <person name="Goodwin L."/>
            <person name="Pitluck S."/>
            <person name="Liolios K."/>
            <person name="Ivanova N."/>
            <person name="Mavromatis K."/>
            <person name="Mikhailova N."/>
            <person name="Pati A."/>
            <person name="Chen A."/>
            <person name="Palaniappan K."/>
            <person name="Land M."/>
            <person name="Hauser L."/>
            <person name="Chang Y.J."/>
            <person name="Jeffries C.D."/>
            <person name="Tindall B.J."/>
            <person name="Rohde M."/>
            <person name="Goker M."/>
            <person name="Woyke T."/>
            <person name="Bristow J."/>
            <person name="Eisen J.A."/>
            <person name="Markowitz V."/>
            <person name="Hugenholtz P."/>
            <person name="Kyrpides N.C."/>
            <person name="Klenk H.P."/>
            <person name="Lapidus A."/>
        </authorList>
    </citation>
    <scope>NUCLEOTIDE SEQUENCE [LARGE SCALE GENOMIC DNA]</scope>
    <source>
        <strain evidence="2">ATCC 43296 / DSM 3776 / IFAM 1008 / 290</strain>
    </source>
</reference>
<dbReference type="AlphaFoldDB" id="D5ST95"/>